<dbReference type="CDD" id="cd00684">
    <property type="entry name" value="Terpene_cyclase_plant_C1"/>
    <property type="match status" value="1"/>
</dbReference>
<feature type="domain" description="Terpene synthase metal-binding" evidence="7">
    <location>
        <begin position="529"/>
        <end position="764"/>
    </location>
</feature>
<evidence type="ECO:0000256" key="1">
    <source>
        <dbReference type="ARBA" id="ARBA00001946"/>
    </source>
</evidence>
<dbReference type="Pfam" id="PF03936">
    <property type="entry name" value="Terpene_synth_C"/>
    <property type="match status" value="1"/>
</dbReference>
<evidence type="ECO:0008006" key="10">
    <source>
        <dbReference type="Google" id="ProtNLM"/>
    </source>
</evidence>
<protein>
    <recommendedName>
        <fullName evidence="10">Ent-kaurene synthase</fullName>
    </recommendedName>
</protein>
<dbReference type="Gene3D" id="1.50.10.160">
    <property type="match status" value="1"/>
</dbReference>
<keyword evidence="4" id="KW-0460">Magnesium</keyword>
<dbReference type="GO" id="GO:0000287">
    <property type="term" value="F:magnesium ion binding"/>
    <property type="evidence" value="ECO:0007669"/>
    <property type="project" value="InterPro"/>
</dbReference>
<evidence type="ECO:0000313" key="8">
    <source>
        <dbReference type="EMBL" id="KAG9439006.1"/>
    </source>
</evidence>
<dbReference type="SUPFAM" id="SSF48239">
    <property type="entry name" value="Terpenoid cyclases/Protein prenyltransferases"/>
    <property type="match status" value="2"/>
</dbReference>
<dbReference type="InterPro" id="IPR008949">
    <property type="entry name" value="Isoprenoid_synthase_dom_sf"/>
</dbReference>
<keyword evidence="9" id="KW-1185">Reference proteome</keyword>
<feature type="domain" description="Terpene synthase N-terminal" evidence="6">
    <location>
        <begin position="259"/>
        <end position="451"/>
    </location>
</feature>
<comment type="caution">
    <text evidence="8">The sequence shown here is derived from an EMBL/GenBank/DDBJ whole genome shotgun (WGS) entry which is preliminary data.</text>
</comment>
<evidence type="ECO:0000256" key="2">
    <source>
        <dbReference type="ARBA" id="ARBA00004721"/>
    </source>
</evidence>
<name>A0AAV7DTM8_ARIFI</name>
<dbReference type="InterPro" id="IPR044814">
    <property type="entry name" value="Terpene_cyclase_plant_C1"/>
</dbReference>
<dbReference type="FunFam" id="1.50.10.160:FF:000002">
    <property type="entry name" value="cis-abienol synthase, chloroplastic"/>
    <property type="match status" value="1"/>
</dbReference>
<evidence type="ECO:0000259" key="6">
    <source>
        <dbReference type="Pfam" id="PF01397"/>
    </source>
</evidence>
<evidence type="ECO:0000256" key="3">
    <source>
        <dbReference type="ARBA" id="ARBA00022723"/>
    </source>
</evidence>
<keyword evidence="3" id="KW-0479">Metal-binding</keyword>
<dbReference type="PANTHER" id="PTHR31739">
    <property type="entry name" value="ENT-COPALYL DIPHOSPHATE SYNTHASE, CHLOROPLASTIC"/>
    <property type="match status" value="1"/>
</dbReference>
<dbReference type="InterPro" id="IPR008930">
    <property type="entry name" value="Terpenoid_cyclase/PrenylTrfase"/>
</dbReference>
<proteinExistence type="predicted"/>
<evidence type="ECO:0000256" key="5">
    <source>
        <dbReference type="ARBA" id="ARBA00023239"/>
    </source>
</evidence>
<organism evidence="8 9">
    <name type="scientific">Aristolochia fimbriata</name>
    <name type="common">White veined hardy Dutchman's pipe vine</name>
    <dbReference type="NCBI Taxonomy" id="158543"/>
    <lineage>
        <taxon>Eukaryota</taxon>
        <taxon>Viridiplantae</taxon>
        <taxon>Streptophyta</taxon>
        <taxon>Embryophyta</taxon>
        <taxon>Tracheophyta</taxon>
        <taxon>Spermatophyta</taxon>
        <taxon>Magnoliopsida</taxon>
        <taxon>Magnoliidae</taxon>
        <taxon>Piperales</taxon>
        <taxon>Aristolochiaceae</taxon>
        <taxon>Aristolochia</taxon>
    </lineage>
</organism>
<comment type="pathway">
    <text evidence="2">Secondary metabolite biosynthesis; terpenoid biosynthesis.</text>
</comment>
<gene>
    <name evidence="8" type="ORF">H6P81_019171</name>
</gene>
<accession>A0AAV7DTM8</accession>
<dbReference type="Gene3D" id="1.50.10.130">
    <property type="entry name" value="Terpene synthase, N-terminal domain"/>
    <property type="match status" value="1"/>
</dbReference>
<dbReference type="InterPro" id="IPR036965">
    <property type="entry name" value="Terpene_synth_N_sf"/>
</dbReference>
<dbReference type="GO" id="GO:0016102">
    <property type="term" value="P:diterpenoid biosynthetic process"/>
    <property type="evidence" value="ECO:0007669"/>
    <property type="project" value="InterPro"/>
</dbReference>
<dbReference type="InterPro" id="IPR005630">
    <property type="entry name" value="Terpene_synthase_metal-bd"/>
</dbReference>
<sequence length="832" mass="94710">MSRLSAPHSTDALAPTSFAGTSLHSVWPHRIIRSTLLVAMSLTHCTHLVHMPKTKTYWNAKLPGESADIGAHIVERAKNAPVGTGKWKNEIEKLFTKIELSVSSYDTAWVAMVPSPNSSQLPCFPQCLDWLMENQLPDGSWVPHCHPRLIKDSASSTLACVLALRKWNTGEVQVQKGLRFIESNIGLVMDEKKHSPLGFDIIFPGLVEYAKELGLVLPLNPAAEDALFLKRDLELKRSKSQGREAYLAYVSEGLRTLQDWDAIMKYQRKNGSLFNSPSTTAAALIHINDAKALAYLHSVLDASGNAVPTTHPVELYTQLCVVDRLEKMGIARHFRNEIKSVLDRAYRCWLEGDEEIHLDGVTCAIAFRLLRWHGYELSSDSLTQYSEEKIFFNSLGGHLCDASTVLELYQASQIMIFPDELALEKLNSWSSHFLKEELSKDEQQQRNLQKKTIQEVDSVLKFPYYANLQRLENRRYIETSSLDDFRILKTVYRLQSSRKRDMLNLAIEDFNFCQSIHHQELKYLERWVKETRLDQLQFALQKLSYCFFSAAATLFPPRVSDARIAWTQNSILTTVVDDFFDLGGSREEMINLIELVEKWDGNLAKSCSFEKVKIIFFALYNSINEIGLKASTFQGRSVIHHLVEIWLSLLKSMMREADWVKNKSIPTMEVYLDNGYVSFALGPIILPTLYLIGPKLSEEIIRGPEYHMLFKLTSTCGRLLNDINGYKGELMEGKLNSVTLHIGHGGSEEEAVRYLRSMIERDRRELLRLVVQREGSTVARACKDLFWNMSKILHLFYMRNDGFSSSTEMVGAVEAVIYEPICPPSSAEILEE</sequence>
<reference evidence="8 9" key="1">
    <citation type="submission" date="2021-07" db="EMBL/GenBank/DDBJ databases">
        <title>The Aristolochia fimbriata genome: insights into angiosperm evolution, floral development and chemical biosynthesis.</title>
        <authorList>
            <person name="Jiao Y."/>
        </authorList>
    </citation>
    <scope>NUCLEOTIDE SEQUENCE [LARGE SCALE GENOMIC DNA]</scope>
    <source>
        <strain evidence="8">IBCAS-2021</strain>
        <tissue evidence="8">Leaf</tissue>
    </source>
</reference>
<keyword evidence="5" id="KW-0456">Lyase</keyword>
<dbReference type="AlphaFoldDB" id="A0AAV7DTM8"/>
<evidence type="ECO:0000259" key="7">
    <source>
        <dbReference type="Pfam" id="PF03936"/>
    </source>
</evidence>
<comment type="cofactor">
    <cofactor evidence="1">
        <name>Mg(2+)</name>
        <dbReference type="ChEBI" id="CHEBI:18420"/>
    </cofactor>
</comment>
<dbReference type="PANTHER" id="PTHR31739:SF3">
    <property type="entry name" value="ENT-KAUR-16-ENE SYNTHASE, CHLOROPLASTIC"/>
    <property type="match status" value="1"/>
</dbReference>
<dbReference type="Pfam" id="PF01397">
    <property type="entry name" value="Terpene_synth"/>
    <property type="match status" value="1"/>
</dbReference>
<dbReference type="SUPFAM" id="SSF48576">
    <property type="entry name" value="Terpenoid synthases"/>
    <property type="match status" value="1"/>
</dbReference>
<evidence type="ECO:0000313" key="9">
    <source>
        <dbReference type="Proteomes" id="UP000825729"/>
    </source>
</evidence>
<dbReference type="Gene3D" id="1.10.600.10">
    <property type="entry name" value="Farnesyl Diphosphate Synthase"/>
    <property type="match status" value="1"/>
</dbReference>
<dbReference type="FunFam" id="1.10.600.10:FF:000005">
    <property type="entry name" value="Ent-kaur-16-ene synthase, chloroplastic"/>
    <property type="match status" value="1"/>
</dbReference>
<dbReference type="EMBL" id="JAINDJ010000008">
    <property type="protein sequence ID" value="KAG9439006.1"/>
    <property type="molecule type" value="Genomic_DNA"/>
</dbReference>
<dbReference type="InterPro" id="IPR050148">
    <property type="entry name" value="Terpene_synthase-like"/>
</dbReference>
<dbReference type="SFLD" id="SFLDG01014">
    <property type="entry name" value="Terpene_Cyclase_Like_1_N-term"/>
    <property type="match status" value="1"/>
</dbReference>
<dbReference type="InterPro" id="IPR001906">
    <property type="entry name" value="Terpene_synth_N"/>
</dbReference>
<evidence type="ECO:0000256" key="4">
    <source>
        <dbReference type="ARBA" id="ARBA00022842"/>
    </source>
</evidence>
<dbReference type="GO" id="GO:0010333">
    <property type="term" value="F:terpene synthase activity"/>
    <property type="evidence" value="ECO:0007669"/>
    <property type="project" value="InterPro"/>
</dbReference>
<dbReference type="FunFam" id="1.50.10.130:FF:000002">
    <property type="entry name" value="Ent-copalyl diphosphate synthase, chloroplastic"/>
    <property type="match status" value="1"/>
</dbReference>
<dbReference type="Proteomes" id="UP000825729">
    <property type="component" value="Unassembled WGS sequence"/>
</dbReference>